<protein>
    <submittedName>
        <fullName evidence="2">Uncharacterized protein</fullName>
    </submittedName>
</protein>
<name>A0A494XD18_9BURK</name>
<comment type="caution">
    <text evidence="2">The sequence shown here is derived from an EMBL/GenBank/DDBJ whole genome shotgun (WGS) entry which is preliminary data.</text>
</comment>
<evidence type="ECO:0000313" key="2">
    <source>
        <dbReference type="EMBL" id="RKP48687.1"/>
    </source>
</evidence>
<evidence type="ECO:0000256" key="1">
    <source>
        <dbReference type="SAM" id="MobiDB-lite"/>
    </source>
</evidence>
<organism evidence="2 3">
    <name type="scientific">Pararobbsia silviterrae</name>
    <dbReference type="NCBI Taxonomy" id="1792498"/>
    <lineage>
        <taxon>Bacteria</taxon>
        <taxon>Pseudomonadati</taxon>
        <taxon>Pseudomonadota</taxon>
        <taxon>Betaproteobacteria</taxon>
        <taxon>Burkholderiales</taxon>
        <taxon>Burkholderiaceae</taxon>
        <taxon>Pararobbsia</taxon>
    </lineage>
</organism>
<dbReference type="EMBL" id="RBZU01000011">
    <property type="protein sequence ID" value="RKP48687.1"/>
    <property type="molecule type" value="Genomic_DNA"/>
</dbReference>
<sequence length="105" mass="11389">MQYLRSRASVSDRPVSDPSHPPSDSIFDSGTASPGTDIERVDRRFFLCFEEAIPISHPATFARAATHPSAEGSRLEGHIPMRRASIGCVDTRVPIVPANARSGQD</sequence>
<proteinExistence type="predicted"/>
<keyword evidence="3" id="KW-1185">Reference proteome</keyword>
<dbReference type="Proteomes" id="UP000270342">
    <property type="component" value="Unassembled WGS sequence"/>
</dbReference>
<feature type="region of interest" description="Disordered" evidence="1">
    <location>
        <begin position="1"/>
        <end position="36"/>
    </location>
</feature>
<dbReference type="AlphaFoldDB" id="A0A494XD18"/>
<accession>A0A494XD18</accession>
<reference evidence="2 3" key="1">
    <citation type="submission" date="2018-10" db="EMBL/GenBank/DDBJ databases">
        <title>Robbsia sp. DHC34, isolated from soil.</title>
        <authorList>
            <person name="Gao Z.-H."/>
            <person name="Qiu L.-H."/>
        </authorList>
    </citation>
    <scope>NUCLEOTIDE SEQUENCE [LARGE SCALE GENOMIC DNA]</scope>
    <source>
        <strain evidence="2 3">DHC34</strain>
    </source>
</reference>
<feature type="compositionally biased region" description="Low complexity" evidence="1">
    <location>
        <begin position="9"/>
        <end position="29"/>
    </location>
</feature>
<evidence type="ECO:0000313" key="3">
    <source>
        <dbReference type="Proteomes" id="UP000270342"/>
    </source>
</evidence>
<gene>
    <name evidence="2" type="ORF">D7S86_22075</name>
</gene>